<dbReference type="Proteomes" id="UP001236369">
    <property type="component" value="Unassembled WGS sequence"/>
</dbReference>
<comment type="similarity">
    <text evidence="9">Belongs to the GSP H family.</text>
</comment>
<evidence type="ECO:0000256" key="6">
    <source>
        <dbReference type="ARBA" id="ARBA00022692"/>
    </source>
</evidence>
<keyword evidence="3" id="KW-1003">Cell membrane</keyword>
<keyword evidence="8 11" id="KW-0472">Membrane</keyword>
<dbReference type="SUPFAM" id="SSF54523">
    <property type="entry name" value="Pili subunits"/>
    <property type="match status" value="1"/>
</dbReference>
<evidence type="ECO:0000256" key="8">
    <source>
        <dbReference type="ARBA" id="ARBA00023136"/>
    </source>
</evidence>
<protein>
    <recommendedName>
        <fullName evidence="2">Type II secretion system protein H</fullName>
    </recommendedName>
    <alternativeName>
        <fullName evidence="10">General secretion pathway protein H</fullName>
    </alternativeName>
</protein>
<dbReference type="InterPro" id="IPR045584">
    <property type="entry name" value="Pilin-like"/>
</dbReference>
<comment type="caution">
    <text evidence="13">The sequence shown here is derived from an EMBL/GenBank/DDBJ whole genome shotgun (WGS) entry which is preliminary data.</text>
</comment>
<dbReference type="Pfam" id="PF07963">
    <property type="entry name" value="N_methyl"/>
    <property type="match status" value="1"/>
</dbReference>
<evidence type="ECO:0000256" key="4">
    <source>
        <dbReference type="ARBA" id="ARBA00022481"/>
    </source>
</evidence>
<evidence type="ECO:0000256" key="1">
    <source>
        <dbReference type="ARBA" id="ARBA00004377"/>
    </source>
</evidence>
<evidence type="ECO:0000313" key="13">
    <source>
        <dbReference type="EMBL" id="MDQ0441587.1"/>
    </source>
</evidence>
<dbReference type="InterPro" id="IPR012902">
    <property type="entry name" value="N_methyl_site"/>
</dbReference>
<evidence type="ECO:0000259" key="12">
    <source>
        <dbReference type="Pfam" id="PF12019"/>
    </source>
</evidence>
<evidence type="ECO:0000256" key="3">
    <source>
        <dbReference type="ARBA" id="ARBA00022475"/>
    </source>
</evidence>
<dbReference type="NCBIfam" id="TIGR02532">
    <property type="entry name" value="IV_pilin_GFxxxE"/>
    <property type="match status" value="1"/>
</dbReference>
<dbReference type="RefSeq" id="WP_238250165.1">
    <property type="nucleotide sequence ID" value="NZ_BPQX01000037.1"/>
</dbReference>
<dbReference type="EMBL" id="JAUSVV010000002">
    <property type="protein sequence ID" value="MDQ0441587.1"/>
    <property type="molecule type" value="Genomic_DNA"/>
</dbReference>
<keyword evidence="4" id="KW-0488">Methylation</keyword>
<reference evidence="13 14" key="1">
    <citation type="submission" date="2023-07" db="EMBL/GenBank/DDBJ databases">
        <title>Genomic Encyclopedia of Type Strains, Phase IV (KMG-IV): sequencing the most valuable type-strain genomes for metagenomic binning, comparative biology and taxonomic classification.</title>
        <authorList>
            <person name="Goeker M."/>
        </authorList>
    </citation>
    <scope>NUCLEOTIDE SEQUENCE [LARGE SCALE GENOMIC DNA]</scope>
    <source>
        <strain evidence="13 14">DSM 19562</strain>
    </source>
</reference>
<name>A0ABU0HGY5_9HYPH</name>
<dbReference type="InterPro" id="IPR022346">
    <property type="entry name" value="T2SS_GspH"/>
</dbReference>
<evidence type="ECO:0000256" key="10">
    <source>
        <dbReference type="ARBA" id="ARBA00030775"/>
    </source>
</evidence>
<evidence type="ECO:0000256" key="2">
    <source>
        <dbReference type="ARBA" id="ARBA00021549"/>
    </source>
</evidence>
<evidence type="ECO:0000256" key="9">
    <source>
        <dbReference type="ARBA" id="ARBA00025772"/>
    </source>
</evidence>
<dbReference type="Pfam" id="PF12019">
    <property type="entry name" value="GspH"/>
    <property type="match status" value="1"/>
</dbReference>
<evidence type="ECO:0000256" key="5">
    <source>
        <dbReference type="ARBA" id="ARBA00022519"/>
    </source>
</evidence>
<evidence type="ECO:0000256" key="7">
    <source>
        <dbReference type="ARBA" id="ARBA00022989"/>
    </source>
</evidence>
<evidence type="ECO:0000313" key="14">
    <source>
        <dbReference type="Proteomes" id="UP001236369"/>
    </source>
</evidence>
<accession>A0ABU0HGY5</accession>
<gene>
    <name evidence="13" type="ORF">QO016_001070</name>
</gene>
<keyword evidence="14" id="KW-1185">Reference proteome</keyword>
<keyword evidence="5" id="KW-0997">Cell inner membrane</keyword>
<organism evidence="13 14">
    <name type="scientific">Methylobacterium persicinum</name>
    <dbReference type="NCBI Taxonomy" id="374426"/>
    <lineage>
        <taxon>Bacteria</taxon>
        <taxon>Pseudomonadati</taxon>
        <taxon>Pseudomonadota</taxon>
        <taxon>Alphaproteobacteria</taxon>
        <taxon>Hyphomicrobiales</taxon>
        <taxon>Methylobacteriaceae</taxon>
        <taxon>Methylobacterium</taxon>
    </lineage>
</organism>
<keyword evidence="6 11" id="KW-0812">Transmembrane</keyword>
<proteinExistence type="inferred from homology"/>
<keyword evidence="7 11" id="KW-1133">Transmembrane helix</keyword>
<sequence length="152" mass="15808">MTDAADHPAAGLSLVEMLVVLVVLALAAGFGGPALRTLIPRQRLDAAAEALAHELSLLRAEAVRTGHRTSLVFDPENGRFLSSRRTARPMNLTPLAASVETPPESRSAPGEIRFLPGGGATGGRIVLVGTAGERVLTVSRVTGAVRRGEAMP</sequence>
<comment type="subcellular location">
    <subcellularLocation>
        <location evidence="1">Cell inner membrane</location>
        <topology evidence="1">Single-pass membrane protein</topology>
    </subcellularLocation>
</comment>
<evidence type="ECO:0000256" key="11">
    <source>
        <dbReference type="SAM" id="Phobius"/>
    </source>
</evidence>
<feature type="transmembrane region" description="Helical" evidence="11">
    <location>
        <begin position="12"/>
        <end position="35"/>
    </location>
</feature>
<feature type="domain" description="General secretion pathway GspH" evidence="12">
    <location>
        <begin position="47"/>
        <end position="140"/>
    </location>
</feature>